<reference evidence="1 2" key="1">
    <citation type="journal article" date="2020" name="Mol. Plant Pathol.">
        <title>Plasmid composition and the chpG gene determine the virulence level of Clavibacter capsici natural isolates in pepper.</title>
        <authorList>
            <person name="Hwang I.S."/>
            <person name="Lee H.M."/>
            <person name="Oh E.J."/>
            <person name="Lee S."/>
            <person name="Heu S."/>
            <person name="Oh C.S."/>
        </authorList>
    </citation>
    <scope>NUCLEOTIDE SEQUENCE [LARGE SCALE GENOMIC DNA]</scope>
    <source>
        <strain evidence="1 2">1101</strain>
    </source>
</reference>
<accession>A0A0M4GY64</accession>
<gene>
    <name evidence="1" type="ORF">GW570_00480</name>
</gene>
<dbReference type="RefSeq" id="WP_053773317.1">
    <property type="nucleotide sequence ID" value="NZ_CP012573.1"/>
</dbReference>
<keyword evidence="2" id="KW-1185">Reference proteome</keyword>
<protein>
    <submittedName>
        <fullName evidence="1">Uncharacterized protein</fullName>
    </submittedName>
</protein>
<proteinExistence type="predicted"/>
<name>A0A0M4GY64_9MICO</name>
<dbReference type="Proteomes" id="UP000503164">
    <property type="component" value="Chromosome"/>
</dbReference>
<evidence type="ECO:0000313" key="2">
    <source>
        <dbReference type="Proteomes" id="UP000503164"/>
    </source>
</evidence>
<dbReference type="KEGG" id="ccap:AES38_00470"/>
<dbReference type="EMBL" id="CP048049">
    <property type="protein sequence ID" value="QIS43687.1"/>
    <property type="molecule type" value="Genomic_DNA"/>
</dbReference>
<dbReference type="AlphaFoldDB" id="A0A0M4GY64"/>
<sequence>MDRARHLHRPALVLGLVAASVAGIAAGALAVLVTGTIGCQRQLLAVPARAIRSRGASRPW</sequence>
<organism evidence="1 2">
    <name type="scientific">Clavibacter capsici</name>
    <dbReference type="NCBI Taxonomy" id="1874630"/>
    <lineage>
        <taxon>Bacteria</taxon>
        <taxon>Bacillati</taxon>
        <taxon>Actinomycetota</taxon>
        <taxon>Actinomycetes</taxon>
        <taxon>Micrococcales</taxon>
        <taxon>Microbacteriaceae</taxon>
        <taxon>Clavibacter</taxon>
    </lineage>
</organism>
<evidence type="ECO:0000313" key="1">
    <source>
        <dbReference type="EMBL" id="QIS43687.1"/>
    </source>
</evidence>